<dbReference type="PANTHER" id="PTHR42850:SF2">
    <property type="entry name" value="BLL5683 PROTEIN"/>
    <property type="match status" value="1"/>
</dbReference>
<name>A0A5J5H3E9_9BACI</name>
<dbReference type="PANTHER" id="PTHR42850">
    <property type="entry name" value="METALLOPHOSPHOESTERASE"/>
    <property type="match status" value="1"/>
</dbReference>
<dbReference type="AlphaFoldDB" id="A0A5J5H3E9"/>
<dbReference type="InterPro" id="IPR029052">
    <property type="entry name" value="Metallo-depent_PP-like"/>
</dbReference>
<dbReference type="Pfam" id="PF12850">
    <property type="entry name" value="Metallophos_2"/>
    <property type="match status" value="1"/>
</dbReference>
<gene>
    <name evidence="4" type="ORF">F4V44_24165</name>
</gene>
<evidence type="ECO:0000313" key="5">
    <source>
        <dbReference type="Proteomes" id="UP000326671"/>
    </source>
</evidence>
<dbReference type="OrthoDB" id="9813918at2"/>
<protein>
    <recommendedName>
        <fullName evidence="2">Phosphoesterase</fullName>
        <ecNumber evidence="2">3.1.4.-</ecNumber>
    </recommendedName>
</protein>
<sequence>MKIAFISDIHGNANALDAVLKDIKGRAVDKIYVLGDICYRGPEPQRSMDLVRALHTEVIKGNADEWVIRGVKKGEVADHALDMMNKEREWICAHLNADAIEYLQGLPTELKLEVEGVSIHAYHATPSSLFDIVLPHENEEILERKMMVQAADVYVYAHIHRPYIRYLNGKCIINIGSVGLPFDGNAKASYALLDIQDGSCQTSIVRVAYDVNQTIQQFAESDYPNRNQLVSILKNAGI</sequence>
<keyword evidence="2" id="KW-0479">Metal-binding</keyword>
<proteinExistence type="inferred from homology"/>
<dbReference type="RefSeq" id="WP_150442570.1">
    <property type="nucleotide sequence ID" value="NZ_VYKL01000046.1"/>
</dbReference>
<dbReference type="InterPro" id="IPR050126">
    <property type="entry name" value="Ap4A_hydrolase"/>
</dbReference>
<dbReference type="Gene3D" id="3.60.21.10">
    <property type="match status" value="1"/>
</dbReference>
<keyword evidence="5" id="KW-1185">Reference proteome</keyword>
<feature type="domain" description="Calcineurin-like phosphoesterase" evidence="3">
    <location>
        <begin position="1"/>
        <end position="197"/>
    </location>
</feature>
<dbReference type="PIRSF" id="PIRSF000883">
    <property type="entry name" value="Pesterase_MJ0912"/>
    <property type="match status" value="1"/>
</dbReference>
<dbReference type="InterPro" id="IPR024654">
    <property type="entry name" value="Calcineurin-like_PHP_lpxH"/>
</dbReference>
<accession>A0A5J5H3E9</accession>
<evidence type="ECO:0000313" key="4">
    <source>
        <dbReference type="EMBL" id="KAA9014212.1"/>
    </source>
</evidence>
<reference evidence="4 5" key="1">
    <citation type="submission" date="2019-09" db="EMBL/GenBank/DDBJ databases">
        <title>Whole genome sequences of isolates from the Mars Exploration Rovers.</title>
        <authorList>
            <person name="Seuylemezian A."/>
            <person name="Vaishampayan P."/>
        </authorList>
    </citation>
    <scope>NUCLEOTIDE SEQUENCE [LARGE SCALE GENOMIC DNA]</scope>
    <source>
        <strain evidence="4 5">MER_TA_151</strain>
    </source>
</reference>
<evidence type="ECO:0000256" key="2">
    <source>
        <dbReference type="RuleBase" id="RU362039"/>
    </source>
</evidence>
<dbReference type="SUPFAM" id="SSF56300">
    <property type="entry name" value="Metallo-dependent phosphatases"/>
    <property type="match status" value="1"/>
</dbReference>
<dbReference type="InterPro" id="IPR000979">
    <property type="entry name" value="Phosphodiesterase_MJ0936/Vps29"/>
</dbReference>
<dbReference type="NCBIfam" id="TIGR00040">
    <property type="entry name" value="yfcE"/>
    <property type="match status" value="1"/>
</dbReference>
<dbReference type="EMBL" id="VYKL01000046">
    <property type="protein sequence ID" value="KAA9014212.1"/>
    <property type="molecule type" value="Genomic_DNA"/>
</dbReference>
<evidence type="ECO:0000256" key="1">
    <source>
        <dbReference type="ARBA" id="ARBA00008950"/>
    </source>
</evidence>
<organism evidence="4 5">
    <name type="scientific">Niallia endozanthoxylica</name>
    <dbReference type="NCBI Taxonomy" id="2036016"/>
    <lineage>
        <taxon>Bacteria</taxon>
        <taxon>Bacillati</taxon>
        <taxon>Bacillota</taxon>
        <taxon>Bacilli</taxon>
        <taxon>Bacillales</taxon>
        <taxon>Bacillaceae</taxon>
        <taxon>Niallia</taxon>
    </lineage>
</organism>
<dbReference type="Proteomes" id="UP000326671">
    <property type="component" value="Unassembled WGS sequence"/>
</dbReference>
<comment type="cofactor">
    <cofactor evidence="2">
        <name>a divalent metal cation</name>
        <dbReference type="ChEBI" id="CHEBI:60240"/>
    </cofactor>
</comment>
<dbReference type="GO" id="GO:0005737">
    <property type="term" value="C:cytoplasm"/>
    <property type="evidence" value="ECO:0007669"/>
    <property type="project" value="TreeGrafter"/>
</dbReference>
<evidence type="ECO:0000259" key="3">
    <source>
        <dbReference type="Pfam" id="PF12850"/>
    </source>
</evidence>
<dbReference type="GO" id="GO:0046872">
    <property type="term" value="F:metal ion binding"/>
    <property type="evidence" value="ECO:0007669"/>
    <property type="project" value="UniProtKB-KW"/>
</dbReference>
<comment type="similarity">
    <text evidence="1 2">Belongs to the metallophosphoesterase superfamily. YfcE family.</text>
</comment>
<dbReference type="InterPro" id="IPR011152">
    <property type="entry name" value="Pesterase_MJ0912"/>
</dbReference>
<comment type="caution">
    <text evidence="4">The sequence shown here is derived from an EMBL/GenBank/DDBJ whole genome shotgun (WGS) entry which is preliminary data.</text>
</comment>
<dbReference type="EC" id="3.1.4.-" evidence="2"/>
<dbReference type="GO" id="GO:0016791">
    <property type="term" value="F:phosphatase activity"/>
    <property type="evidence" value="ECO:0007669"/>
    <property type="project" value="TreeGrafter"/>
</dbReference>